<organism evidence="1 2">
    <name type="scientific">Danaus chrysippus</name>
    <name type="common">African queen</name>
    <dbReference type="NCBI Taxonomy" id="151541"/>
    <lineage>
        <taxon>Eukaryota</taxon>
        <taxon>Metazoa</taxon>
        <taxon>Ecdysozoa</taxon>
        <taxon>Arthropoda</taxon>
        <taxon>Hexapoda</taxon>
        <taxon>Insecta</taxon>
        <taxon>Pterygota</taxon>
        <taxon>Neoptera</taxon>
        <taxon>Endopterygota</taxon>
        <taxon>Lepidoptera</taxon>
        <taxon>Glossata</taxon>
        <taxon>Ditrysia</taxon>
        <taxon>Papilionoidea</taxon>
        <taxon>Nymphalidae</taxon>
        <taxon>Danainae</taxon>
        <taxon>Danaini</taxon>
        <taxon>Danaina</taxon>
        <taxon>Danaus</taxon>
        <taxon>Anosia</taxon>
    </lineage>
</organism>
<accession>A0A8J2R462</accession>
<evidence type="ECO:0000313" key="1">
    <source>
        <dbReference type="EMBL" id="CAG9584524.1"/>
    </source>
</evidence>
<comment type="caution">
    <text evidence="1">The sequence shown here is derived from an EMBL/GenBank/DDBJ whole genome shotgun (WGS) entry which is preliminary data.</text>
</comment>
<dbReference type="Proteomes" id="UP000789524">
    <property type="component" value="Unassembled WGS sequence"/>
</dbReference>
<name>A0A8J2R462_9NEOP</name>
<keyword evidence="2" id="KW-1185">Reference proteome</keyword>
<dbReference type="EMBL" id="CAKASE010000082">
    <property type="protein sequence ID" value="CAG9584524.1"/>
    <property type="molecule type" value="Genomic_DNA"/>
</dbReference>
<reference evidence="1" key="1">
    <citation type="submission" date="2021-09" db="EMBL/GenBank/DDBJ databases">
        <authorList>
            <person name="Martin H S."/>
        </authorList>
    </citation>
    <scope>NUCLEOTIDE SEQUENCE</scope>
</reference>
<protein>
    <submittedName>
        <fullName evidence="1">(African queen) hypothetical protein</fullName>
    </submittedName>
</protein>
<sequence length="91" mass="10489">MCRTKVLRLMKLRDKRQEQSMIKVLKSHLLEKYRQCRASITAGYQETSITHLIIVLWRLSALCFGCARARPLEAEGGIQSENIITDIPVPY</sequence>
<proteinExistence type="predicted"/>
<gene>
    <name evidence="1" type="ORF">DCHRY22_LOCUS15098</name>
</gene>
<dbReference type="AlphaFoldDB" id="A0A8J2R462"/>
<evidence type="ECO:0000313" key="2">
    <source>
        <dbReference type="Proteomes" id="UP000789524"/>
    </source>
</evidence>